<sequence>MVHRRRAHGRWRIPPAYGMDAQIEDELDNIWTPLWERVIPSSMRNGQLSSPAGSTTGALVVTRAHLSSRGAELDELYRAVISLLGSYKARITKAAKALREKISEVDEATLQPLDPAMEASKDPHFILSHKSSLFLKFALIERAIAHLRAQREKAEEFARQNPDVQGEFPFLQQIQDHWDAGELD</sequence>
<proteinExistence type="predicted"/>
<organism evidence="1 2">
    <name type="scientific">Cylicocyclus nassatus</name>
    <name type="common">Nematode worm</name>
    <dbReference type="NCBI Taxonomy" id="53992"/>
    <lineage>
        <taxon>Eukaryota</taxon>
        <taxon>Metazoa</taxon>
        <taxon>Ecdysozoa</taxon>
        <taxon>Nematoda</taxon>
        <taxon>Chromadorea</taxon>
        <taxon>Rhabditida</taxon>
        <taxon>Rhabditina</taxon>
        <taxon>Rhabditomorpha</taxon>
        <taxon>Strongyloidea</taxon>
        <taxon>Strongylidae</taxon>
        <taxon>Cylicocyclus</taxon>
    </lineage>
</organism>
<dbReference type="Proteomes" id="UP001176961">
    <property type="component" value="Unassembled WGS sequence"/>
</dbReference>
<evidence type="ECO:0000313" key="2">
    <source>
        <dbReference type="Proteomes" id="UP001176961"/>
    </source>
</evidence>
<comment type="caution">
    <text evidence="1">The sequence shown here is derived from an EMBL/GenBank/DDBJ whole genome shotgun (WGS) entry which is preliminary data.</text>
</comment>
<evidence type="ECO:0000313" key="1">
    <source>
        <dbReference type="EMBL" id="CAJ0589185.1"/>
    </source>
</evidence>
<reference evidence="1" key="1">
    <citation type="submission" date="2023-07" db="EMBL/GenBank/DDBJ databases">
        <authorList>
            <consortium name="CYATHOMIX"/>
        </authorList>
    </citation>
    <scope>NUCLEOTIDE SEQUENCE</scope>
    <source>
        <strain evidence="1">N/A</strain>
    </source>
</reference>
<dbReference type="AlphaFoldDB" id="A0AA36DLV0"/>
<accession>A0AA36DLV0</accession>
<keyword evidence="2" id="KW-1185">Reference proteome</keyword>
<gene>
    <name evidence="1" type="ORF">CYNAS_LOCUS1168</name>
</gene>
<name>A0AA36DLV0_CYLNA</name>
<protein>
    <submittedName>
        <fullName evidence="1">Uncharacterized protein</fullName>
    </submittedName>
</protein>
<dbReference type="EMBL" id="CATQJL010000001">
    <property type="protein sequence ID" value="CAJ0589185.1"/>
    <property type="molecule type" value="Genomic_DNA"/>
</dbReference>